<comment type="caution">
    <text evidence="1">The sequence shown here is derived from an EMBL/GenBank/DDBJ whole genome shotgun (WGS) entry which is preliminary data.</text>
</comment>
<evidence type="ECO:0000313" key="2">
    <source>
        <dbReference type="Proteomes" id="UP000324748"/>
    </source>
</evidence>
<protein>
    <submittedName>
        <fullName evidence="1">Uncharacterized protein</fullName>
    </submittedName>
</protein>
<dbReference type="AlphaFoldDB" id="A0A5B0MQY2"/>
<gene>
    <name evidence="1" type="ORF">PGT21_035343</name>
</gene>
<organism evidence="1 2">
    <name type="scientific">Puccinia graminis f. sp. tritici</name>
    <dbReference type="NCBI Taxonomy" id="56615"/>
    <lineage>
        <taxon>Eukaryota</taxon>
        <taxon>Fungi</taxon>
        <taxon>Dikarya</taxon>
        <taxon>Basidiomycota</taxon>
        <taxon>Pucciniomycotina</taxon>
        <taxon>Pucciniomycetes</taxon>
        <taxon>Pucciniales</taxon>
        <taxon>Pucciniaceae</taxon>
        <taxon>Puccinia</taxon>
    </lineage>
</organism>
<evidence type="ECO:0000313" key="1">
    <source>
        <dbReference type="EMBL" id="KAA1078464.1"/>
    </source>
</evidence>
<proteinExistence type="predicted"/>
<dbReference type="OrthoDB" id="10277168at2759"/>
<reference evidence="1 2" key="1">
    <citation type="submission" date="2019-05" db="EMBL/GenBank/DDBJ databases">
        <title>Emergence of the Ug99 lineage of the wheat stem rust pathogen through somatic hybridization.</title>
        <authorList>
            <person name="Li F."/>
            <person name="Upadhyaya N.M."/>
            <person name="Sperschneider J."/>
            <person name="Matny O."/>
            <person name="Nguyen-Phuc H."/>
            <person name="Mago R."/>
            <person name="Raley C."/>
            <person name="Miller M.E."/>
            <person name="Silverstein K.A.T."/>
            <person name="Henningsen E."/>
            <person name="Hirsch C.D."/>
            <person name="Visser B."/>
            <person name="Pretorius Z.A."/>
            <person name="Steffenson B.J."/>
            <person name="Schwessinger B."/>
            <person name="Dodds P.N."/>
            <person name="Figueroa M."/>
        </authorList>
    </citation>
    <scope>NUCLEOTIDE SEQUENCE [LARGE SCALE GENOMIC DNA]</scope>
    <source>
        <strain evidence="1">21-0</strain>
    </source>
</reference>
<name>A0A5B0MQY2_PUCGR</name>
<dbReference type="EMBL" id="VSWC01000144">
    <property type="protein sequence ID" value="KAA1078464.1"/>
    <property type="molecule type" value="Genomic_DNA"/>
</dbReference>
<keyword evidence="2" id="KW-1185">Reference proteome</keyword>
<dbReference type="Proteomes" id="UP000324748">
    <property type="component" value="Unassembled WGS sequence"/>
</dbReference>
<accession>A0A5B0MQY2</accession>
<sequence>MKRLRLEEPKSQAFVTLPREMQKGYATYINSAMGLHNRFIESFNSLSPRVSTCHLDSQLKDNGCSILAGIPWNGSNFPPLGNYGGDTRPKSNLLFKALQESSGEAPLARVANGHES</sequence>